<accession>A0ABT7JIE9</accession>
<comment type="caution">
    <text evidence="1">The sequence shown here is derived from an EMBL/GenBank/DDBJ whole genome shotgun (WGS) entry which is preliminary data.</text>
</comment>
<gene>
    <name evidence="1" type="ORF">QOL99_11855</name>
</gene>
<reference evidence="1 2" key="1">
    <citation type="submission" date="2023-05" db="EMBL/GenBank/DDBJ databases">
        <authorList>
            <person name="Gao F."/>
        </authorList>
    </citation>
    <scope>NUCLEOTIDE SEQUENCE [LARGE SCALE GENOMIC DNA]</scope>
    <source>
        <strain evidence="1 2">MIMF12</strain>
    </source>
</reference>
<name>A0ABT7JIE9_9DEIO</name>
<protein>
    <recommendedName>
        <fullName evidence="3">MarR family transcriptional regulator</fullName>
    </recommendedName>
</protein>
<evidence type="ECO:0000313" key="2">
    <source>
        <dbReference type="Proteomes" id="UP001302059"/>
    </source>
</evidence>
<proteinExistence type="predicted"/>
<dbReference type="RefSeq" id="WP_285524090.1">
    <property type="nucleotide sequence ID" value="NZ_JASNGB010000118.1"/>
</dbReference>
<dbReference type="EMBL" id="JASNGB010000118">
    <property type="protein sequence ID" value="MDL2344841.1"/>
    <property type="molecule type" value="Genomic_DNA"/>
</dbReference>
<sequence length="103" mass="11422">MANNENITLHLTVHGSLRGMGYTTLSHSACADERLDAELLGVLAYAWHRLIYAGTLTERDLDERFGIRLATRALRRLEQLGYAAQTDVGLNIEQIADGRAVLL</sequence>
<evidence type="ECO:0008006" key="3">
    <source>
        <dbReference type="Google" id="ProtNLM"/>
    </source>
</evidence>
<organism evidence="1 2">
    <name type="scientific">Deinococcus rhizophilus</name>
    <dbReference type="NCBI Taxonomy" id="3049544"/>
    <lineage>
        <taxon>Bacteria</taxon>
        <taxon>Thermotogati</taxon>
        <taxon>Deinococcota</taxon>
        <taxon>Deinococci</taxon>
        <taxon>Deinococcales</taxon>
        <taxon>Deinococcaceae</taxon>
        <taxon>Deinococcus</taxon>
    </lineage>
</organism>
<keyword evidence="2" id="KW-1185">Reference proteome</keyword>
<dbReference type="Proteomes" id="UP001302059">
    <property type="component" value="Unassembled WGS sequence"/>
</dbReference>
<evidence type="ECO:0000313" key="1">
    <source>
        <dbReference type="EMBL" id="MDL2344841.1"/>
    </source>
</evidence>